<comment type="catalytic activity">
    <reaction evidence="1">
        <text>ATP + protein L-histidine = ADP + protein N-phospho-L-histidine.</text>
        <dbReference type="EC" id="2.7.13.3"/>
    </reaction>
</comment>
<dbReference type="SUPFAM" id="SSF52172">
    <property type="entry name" value="CheY-like"/>
    <property type="match status" value="2"/>
</dbReference>
<dbReference type="CDD" id="cd00082">
    <property type="entry name" value="HisKA"/>
    <property type="match status" value="1"/>
</dbReference>
<dbReference type="RefSeq" id="WP_252851991.1">
    <property type="nucleotide sequence ID" value="NZ_JAMXLR010000026.1"/>
</dbReference>
<evidence type="ECO:0000256" key="2">
    <source>
        <dbReference type="ARBA" id="ARBA00004370"/>
    </source>
</evidence>
<dbReference type="FunFam" id="3.30.565.10:FF:000010">
    <property type="entry name" value="Sensor histidine kinase RcsC"/>
    <property type="match status" value="1"/>
</dbReference>
<dbReference type="PROSITE" id="PS50005">
    <property type="entry name" value="TPR"/>
    <property type="match status" value="1"/>
</dbReference>
<dbReference type="Gene3D" id="3.40.50.2300">
    <property type="match status" value="2"/>
</dbReference>
<keyword evidence="4 13" id="KW-0597">Phosphoprotein</keyword>
<dbReference type="SMART" id="SM00448">
    <property type="entry name" value="REC"/>
    <property type="match status" value="1"/>
</dbReference>
<dbReference type="PANTHER" id="PTHR45339:SF1">
    <property type="entry name" value="HYBRID SIGNAL TRANSDUCTION HISTIDINE KINASE J"/>
    <property type="match status" value="1"/>
</dbReference>
<accession>A0A9X2JIG2</accession>
<evidence type="ECO:0000256" key="13">
    <source>
        <dbReference type="PROSITE-ProRule" id="PRU00169"/>
    </source>
</evidence>
<dbReference type="SUPFAM" id="SSF48452">
    <property type="entry name" value="TPR-like"/>
    <property type="match status" value="3"/>
</dbReference>
<dbReference type="SMART" id="SM00387">
    <property type="entry name" value="HATPase_c"/>
    <property type="match status" value="1"/>
</dbReference>
<feature type="region of interest" description="Disordered" evidence="16">
    <location>
        <begin position="1816"/>
        <end position="1837"/>
    </location>
</feature>
<dbReference type="PRINTS" id="PR00344">
    <property type="entry name" value="BCTRLSENSOR"/>
</dbReference>
<dbReference type="Pfam" id="PF00069">
    <property type="entry name" value="Pkinase"/>
    <property type="match status" value="1"/>
</dbReference>
<feature type="repeat" description="TPR" evidence="14">
    <location>
        <begin position="797"/>
        <end position="830"/>
    </location>
</feature>
<dbReference type="Pfam" id="PF00072">
    <property type="entry name" value="Response_reg"/>
    <property type="match status" value="1"/>
</dbReference>
<dbReference type="InterPro" id="IPR003594">
    <property type="entry name" value="HATPase_dom"/>
</dbReference>
<keyword evidence="21" id="KW-1185">Reference proteome</keyword>
<comment type="subcellular location">
    <subcellularLocation>
        <location evidence="2">Membrane</location>
    </subcellularLocation>
</comment>
<keyword evidence="8" id="KW-0418">Kinase</keyword>
<dbReference type="InterPro" id="IPR011990">
    <property type="entry name" value="TPR-like_helical_dom_sf"/>
</dbReference>
<dbReference type="SMART" id="SM00388">
    <property type="entry name" value="HisKA"/>
    <property type="match status" value="1"/>
</dbReference>
<proteinExistence type="predicted"/>
<dbReference type="InterPro" id="IPR011006">
    <property type="entry name" value="CheY-like_superfamily"/>
</dbReference>
<evidence type="ECO:0000256" key="1">
    <source>
        <dbReference type="ARBA" id="ARBA00000085"/>
    </source>
</evidence>
<keyword evidence="11" id="KW-0902">Two-component regulatory system</keyword>
<dbReference type="CDD" id="cd16922">
    <property type="entry name" value="HATPase_EvgS-ArcB-TorS-like"/>
    <property type="match status" value="1"/>
</dbReference>
<dbReference type="InterPro" id="IPR029016">
    <property type="entry name" value="GAF-like_dom_sf"/>
</dbReference>
<dbReference type="SUPFAM" id="SSF56112">
    <property type="entry name" value="Protein kinase-like (PK-like)"/>
    <property type="match status" value="1"/>
</dbReference>
<evidence type="ECO:0000256" key="15">
    <source>
        <dbReference type="SAM" id="Coils"/>
    </source>
</evidence>
<dbReference type="InterPro" id="IPR000719">
    <property type="entry name" value="Prot_kinase_dom"/>
</dbReference>
<evidence type="ECO:0000313" key="21">
    <source>
        <dbReference type="Proteomes" id="UP001155241"/>
    </source>
</evidence>
<dbReference type="Gene3D" id="1.25.40.10">
    <property type="entry name" value="Tetratricopeptide repeat domain"/>
    <property type="match status" value="2"/>
</dbReference>
<dbReference type="SUPFAM" id="SSF52540">
    <property type="entry name" value="P-loop containing nucleoside triphosphate hydrolases"/>
    <property type="match status" value="1"/>
</dbReference>
<evidence type="ECO:0000256" key="5">
    <source>
        <dbReference type="ARBA" id="ARBA00022679"/>
    </source>
</evidence>
<evidence type="ECO:0000256" key="6">
    <source>
        <dbReference type="ARBA" id="ARBA00022692"/>
    </source>
</evidence>
<evidence type="ECO:0000256" key="16">
    <source>
        <dbReference type="SAM" id="MobiDB-lite"/>
    </source>
</evidence>
<dbReference type="Pfam" id="PF02518">
    <property type="entry name" value="HATPase_c"/>
    <property type="match status" value="1"/>
</dbReference>
<protein>
    <recommendedName>
        <fullName evidence="3">histidine kinase</fullName>
        <ecNumber evidence="3">2.7.13.3</ecNumber>
    </recommendedName>
</protein>
<dbReference type="Gene3D" id="3.30.200.20">
    <property type="entry name" value="Phosphorylase Kinase, domain 1"/>
    <property type="match status" value="1"/>
</dbReference>
<dbReference type="CDD" id="cd14014">
    <property type="entry name" value="STKc_PknB_like"/>
    <property type="match status" value="1"/>
</dbReference>
<dbReference type="SUPFAM" id="SSF47384">
    <property type="entry name" value="Homodimeric domain of signal transducing histidine kinase"/>
    <property type="match status" value="1"/>
</dbReference>
<evidence type="ECO:0000256" key="9">
    <source>
        <dbReference type="ARBA" id="ARBA00022840"/>
    </source>
</evidence>
<dbReference type="Gene3D" id="3.30.450.40">
    <property type="match status" value="1"/>
</dbReference>
<dbReference type="SUPFAM" id="SSF55874">
    <property type="entry name" value="ATPase domain of HSP90 chaperone/DNA topoisomerase II/histidine kinase"/>
    <property type="match status" value="1"/>
</dbReference>
<feature type="coiled-coil region" evidence="15">
    <location>
        <begin position="1427"/>
        <end position="1464"/>
    </location>
</feature>
<name>A0A9X2JIG2_9BACT</name>
<dbReference type="Gene3D" id="1.10.510.10">
    <property type="entry name" value="Transferase(Phosphotransferase) domain 1"/>
    <property type="match status" value="1"/>
</dbReference>
<dbReference type="Pfam" id="PF13191">
    <property type="entry name" value="AAA_16"/>
    <property type="match status" value="1"/>
</dbReference>
<dbReference type="SMART" id="SM00028">
    <property type="entry name" value="TPR"/>
    <property type="match status" value="4"/>
</dbReference>
<comment type="caution">
    <text evidence="20">The sequence shown here is derived from an EMBL/GenBank/DDBJ whole genome shotgun (WGS) entry which is preliminary data.</text>
</comment>
<dbReference type="PROSITE" id="PS50011">
    <property type="entry name" value="PROTEIN_KINASE_DOM"/>
    <property type="match status" value="1"/>
</dbReference>
<keyword evidence="7" id="KW-0547">Nucleotide-binding</keyword>
<evidence type="ECO:0000256" key="11">
    <source>
        <dbReference type="ARBA" id="ARBA00023012"/>
    </source>
</evidence>
<dbReference type="EC" id="2.7.13.3" evidence="3"/>
<reference evidence="20" key="1">
    <citation type="submission" date="2022-06" db="EMBL/GenBank/DDBJ databases">
        <title>Aeoliella straminimaris, a novel planctomycete from sediments.</title>
        <authorList>
            <person name="Vitorino I.R."/>
            <person name="Lage O.M."/>
        </authorList>
    </citation>
    <scope>NUCLEOTIDE SEQUENCE</scope>
    <source>
        <strain evidence="20">ICT_H6.2</strain>
    </source>
</reference>
<feature type="domain" description="Histidine kinase" evidence="18">
    <location>
        <begin position="1471"/>
        <end position="1692"/>
    </location>
</feature>
<keyword evidence="9" id="KW-0067">ATP-binding</keyword>
<dbReference type="PROSITE" id="PS50109">
    <property type="entry name" value="HIS_KIN"/>
    <property type="match status" value="1"/>
</dbReference>
<evidence type="ECO:0000259" key="18">
    <source>
        <dbReference type="PROSITE" id="PS50109"/>
    </source>
</evidence>
<dbReference type="InterPro" id="IPR011009">
    <property type="entry name" value="Kinase-like_dom_sf"/>
</dbReference>
<dbReference type="InterPro" id="IPR003661">
    <property type="entry name" value="HisK_dim/P_dom"/>
</dbReference>
<dbReference type="InterPro" id="IPR036890">
    <property type="entry name" value="HATPase_C_sf"/>
</dbReference>
<dbReference type="Pfam" id="PF00512">
    <property type="entry name" value="HisKA"/>
    <property type="match status" value="1"/>
</dbReference>
<dbReference type="InterPro" id="IPR004358">
    <property type="entry name" value="Sig_transdc_His_kin-like_C"/>
</dbReference>
<dbReference type="InterPro" id="IPR019734">
    <property type="entry name" value="TPR_rpt"/>
</dbReference>
<evidence type="ECO:0000256" key="8">
    <source>
        <dbReference type="ARBA" id="ARBA00022777"/>
    </source>
</evidence>
<evidence type="ECO:0000256" key="12">
    <source>
        <dbReference type="ARBA" id="ARBA00023136"/>
    </source>
</evidence>
<keyword evidence="15" id="KW-0175">Coiled coil</keyword>
<keyword evidence="5" id="KW-0808">Transferase</keyword>
<dbReference type="Proteomes" id="UP001155241">
    <property type="component" value="Unassembled WGS sequence"/>
</dbReference>
<dbReference type="Gene3D" id="1.10.287.130">
    <property type="match status" value="1"/>
</dbReference>
<dbReference type="InterPro" id="IPR027417">
    <property type="entry name" value="P-loop_NTPase"/>
</dbReference>
<evidence type="ECO:0000256" key="10">
    <source>
        <dbReference type="ARBA" id="ARBA00022989"/>
    </source>
</evidence>
<organism evidence="20 21">
    <name type="scientific">Aeoliella straminimaris</name>
    <dbReference type="NCBI Taxonomy" id="2954799"/>
    <lineage>
        <taxon>Bacteria</taxon>
        <taxon>Pseudomonadati</taxon>
        <taxon>Planctomycetota</taxon>
        <taxon>Planctomycetia</taxon>
        <taxon>Pirellulales</taxon>
        <taxon>Lacipirellulaceae</taxon>
        <taxon>Aeoliella</taxon>
    </lineage>
</organism>
<dbReference type="GO" id="GO:0005524">
    <property type="term" value="F:ATP binding"/>
    <property type="evidence" value="ECO:0007669"/>
    <property type="project" value="UniProtKB-KW"/>
</dbReference>
<dbReference type="FunFam" id="1.10.287.130:FF:000004">
    <property type="entry name" value="Ethylene receptor 1"/>
    <property type="match status" value="1"/>
</dbReference>
<dbReference type="GO" id="GO:0016020">
    <property type="term" value="C:membrane"/>
    <property type="evidence" value="ECO:0007669"/>
    <property type="project" value="UniProtKB-SubCell"/>
</dbReference>
<dbReference type="EMBL" id="JAMXLR010000026">
    <property type="protein sequence ID" value="MCO6043889.1"/>
    <property type="molecule type" value="Genomic_DNA"/>
</dbReference>
<sequence>MPSDANHPSDDAQPSEQRTIAERYALISCLGQRQGATYYQAQDRNTGQSVTVKLVPGSLLSSSLEMRLEYETRLADKLDSPHAEPRLEFGADGGEFYLVSPPAEGVSLDELISRRPMSVEQTIEIGRGILVGLRDLHAAKMLHRNLRPTNVMLADRDDLSSVKLTDYGLCLAVEPDTPLALQPLDIALYASPEQAGSIDFGMTTASDLYSLGVLLFQCLAGRPPFEGDTVGTVLFKHLTEPVPDLTSDETEIPLALDNFVQRLLRKDPRERYQTAEAALADLAEIAWAVLSGDTHADIALGAKDRRVTLIDPAFVGRSQQMSALERSMAQAASGSKVMALVEGSSGAGKSRLLAELLRVACKRRYRVFRGLGASDVSSRPFRLLDGVVEGLAAEVRTCPELRDRLIELLDDRLPRVVAALPALSKLFGSEAEGDVAPDETGEARTIEALILFLEALGRLDRPTLVLLDDCQWADELTVKFLKRLAASDSNQAGRTCSLMVVLSFRSEEIPADHLLREVEVGEALKLEPLADDEICQLAFSMAGALPSEVIQTVTRLSSGSPFMAAAVLRGLVECQALKPTDTGWSVDHDALADAGSSDQAGTFLARRLQLLPEDALHLLSVGAILGKQFDLHTAQQLAGIDPNKVIESLEEAKNRQLVWLRPNGSDCVFFHDKIRSTLLEQMPQEQRYRHHQVAARYFLENSPKRISDIAYHFDAGNDASAAFPFAVMAAEAARAQYALEVAEQQYQIAMRGASSNREQLRIMEGLGDVLMLRGRYEEAQYWLEKAAPLAETGFPLAEIRSKIGELYFKRGDMATAYQNFETALRLQGEYVPRFTAVMVLILLWEGFVQVLHTCLPKLFLHRVKRQPNASEQLNMHLLIYVGYCCWYSRRQLPLLWSHLRHLNMGERFLPSEALAHAYSGHGPAMSLVGYFSRGIRYAERSIEMRRELGNTWGTAQSLVFLGITLFAASRYRECIEKSRTAIRILERMGDYWQIHMARYQIAASLYFLGDVRGAIEESKINRKSGLETGDHQASGIILDVWARAAMGRIPRDIVELESRRERSDAQGACQVKLAQGICRLADEKYDEAIELFDQATEIAAKAGVKNAYTLPPFVWGATALRRKAEKLGYATPFERRRCLRQGERLAREAIHAARICRNDLPQAYRELGLIQAMQGRTWRARWSLHTSTRYAARLGQKLQRAETLSVAARIGTELGWRSAAKYRQQAADLMAELQLGTDGASLAEGAGAEVNLSLVDRFETVLDSGRSIASSLTSEAIHQQAITAALRLLRGEQCHVLPVLDGSEVDWSNYECEICEATVELVDRALATGKAVPSETSNATSDPAAKTLGSELCVPIFVRGRVVSLLHITHSGIEGLFAEDEARLADFVATITGAALENAEGFAELQDLNITLEQRVAERTAAAESRATELAVSNAELERTAHELREAEEELRAAKLAADQANEAKSRFLATMSHEIRTPMNGVLGMTDLLLNTPLDTQQRNYLATVKQSGGALLSLLNDILDLSKVEAGHMELESIPFDVRQVATDAARLLAVSAFSKNLELVCRVAPDVPERLVGDPNRVRQVLVNLVSNSIKFTSTGHVLVDVTLESRDDHRAVLKFLIQDTGVGVAKDKIYDIFQAFKQEDSSTTRKYGGTGLGLSITQQLTHLMHGEIWLESEVGVGSDFHLVLPFELPVDGSNEPSFESLHGLRVRLLADHKLTADTYRALLRQCDGAMVAHDDAQPDVVLVDVAADDLSQLDKVAKKLKRLIASGKPLVVMLPAGNVEVVEMCQQLKIRHTSMKPVKREELAAALLATTGEAPKSEQPAELPSTDTPGDASLHILVADDSPVNQEVASGLLDFLGHRVTTADNGQDAVDKWQADQFDLVLMDIEMPELDGLSATRRIRDLEQQSDRPHTPIFALSAHVTDDFVQECEQAGMDGNLTKPIEPGKVKEAIDAVIRTHHQQTTKS</sequence>
<evidence type="ECO:0000256" key="3">
    <source>
        <dbReference type="ARBA" id="ARBA00012438"/>
    </source>
</evidence>
<keyword evidence="10" id="KW-1133">Transmembrane helix</keyword>
<dbReference type="InterPro" id="IPR041664">
    <property type="entry name" value="AAA_16"/>
</dbReference>
<dbReference type="CDD" id="cd17546">
    <property type="entry name" value="REC_hyHK_CKI1_RcsC-like"/>
    <property type="match status" value="1"/>
</dbReference>
<dbReference type="PANTHER" id="PTHR45339">
    <property type="entry name" value="HYBRID SIGNAL TRANSDUCTION HISTIDINE KINASE J"/>
    <property type="match status" value="1"/>
</dbReference>
<dbReference type="SUPFAM" id="SSF55781">
    <property type="entry name" value="GAF domain-like"/>
    <property type="match status" value="1"/>
</dbReference>
<dbReference type="InterPro" id="IPR001789">
    <property type="entry name" value="Sig_transdc_resp-reg_receiver"/>
</dbReference>
<dbReference type="InterPro" id="IPR005467">
    <property type="entry name" value="His_kinase_dom"/>
</dbReference>
<keyword evidence="6" id="KW-0812">Transmembrane</keyword>
<feature type="domain" description="Protein kinase" evidence="17">
    <location>
        <begin position="24"/>
        <end position="288"/>
    </location>
</feature>
<dbReference type="PROSITE" id="PS50110">
    <property type="entry name" value="RESPONSE_REGULATORY"/>
    <property type="match status" value="1"/>
</dbReference>
<keyword evidence="14" id="KW-0802">TPR repeat</keyword>
<feature type="domain" description="Response regulatory" evidence="19">
    <location>
        <begin position="1839"/>
        <end position="1958"/>
    </location>
</feature>
<dbReference type="InterPro" id="IPR036097">
    <property type="entry name" value="HisK_dim/P_sf"/>
</dbReference>
<gene>
    <name evidence="20" type="ORF">NG895_08210</name>
</gene>
<evidence type="ECO:0000256" key="14">
    <source>
        <dbReference type="PROSITE-ProRule" id="PRU00339"/>
    </source>
</evidence>
<feature type="modified residue" description="4-aspartylphosphate" evidence="13">
    <location>
        <position position="1888"/>
    </location>
</feature>
<keyword evidence="12" id="KW-0472">Membrane</keyword>
<dbReference type="GO" id="GO:0000155">
    <property type="term" value="F:phosphorelay sensor kinase activity"/>
    <property type="evidence" value="ECO:0007669"/>
    <property type="project" value="InterPro"/>
</dbReference>
<evidence type="ECO:0000313" key="20">
    <source>
        <dbReference type="EMBL" id="MCO6043889.1"/>
    </source>
</evidence>
<evidence type="ECO:0000256" key="7">
    <source>
        <dbReference type="ARBA" id="ARBA00022741"/>
    </source>
</evidence>
<evidence type="ECO:0000259" key="17">
    <source>
        <dbReference type="PROSITE" id="PS50011"/>
    </source>
</evidence>
<evidence type="ECO:0000256" key="4">
    <source>
        <dbReference type="ARBA" id="ARBA00022553"/>
    </source>
</evidence>
<evidence type="ECO:0000259" key="19">
    <source>
        <dbReference type="PROSITE" id="PS50110"/>
    </source>
</evidence>
<dbReference type="Gene3D" id="3.30.565.10">
    <property type="entry name" value="Histidine kinase-like ATPase, C-terminal domain"/>
    <property type="match status" value="1"/>
</dbReference>